<dbReference type="InterPro" id="IPR001810">
    <property type="entry name" value="F-box_dom"/>
</dbReference>
<keyword evidence="1" id="KW-0175">Coiled coil</keyword>
<dbReference type="Proteomes" id="UP000703269">
    <property type="component" value="Unassembled WGS sequence"/>
</dbReference>
<dbReference type="InterPro" id="IPR036047">
    <property type="entry name" value="F-box-like_dom_sf"/>
</dbReference>
<protein>
    <submittedName>
        <fullName evidence="3">F-box protein</fullName>
    </submittedName>
</protein>
<dbReference type="Pfam" id="PF12937">
    <property type="entry name" value="F-box-like"/>
    <property type="match status" value="1"/>
</dbReference>
<gene>
    <name evidence="3" type="ORF">PsYK624_061810</name>
</gene>
<feature type="coiled-coil region" evidence="1">
    <location>
        <begin position="11"/>
        <end position="38"/>
    </location>
</feature>
<evidence type="ECO:0000256" key="1">
    <source>
        <dbReference type="SAM" id="Coils"/>
    </source>
</evidence>
<dbReference type="EMBL" id="BPQB01000015">
    <property type="protein sequence ID" value="GJE90058.1"/>
    <property type="molecule type" value="Genomic_DNA"/>
</dbReference>
<organism evidence="3 4">
    <name type="scientific">Phanerochaete sordida</name>
    <dbReference type="NCBI Taxonomy" id="48140"/>
    <lineage>
        <taxon>Eukaryota</taxon>
        <taxon>Fungi</taxon>
        <taxon>Dikarya</taxon>
        <taxon>Basidiomycota</taxon>
        <taxon>Agaricomycotina</taxon>
        <taxon>Agaricomycetes</taxon>
        <taxon>Polyporales</taxon>
        <taxon>Phanerochaetaceae</taxon>
        <taxon>Phanerochaete</taxon>
    </lineage>
</organism>
<accession>A0A9P3LD81</accession>
<comment type="caution">
    <text evidence="3">The sequence shown here is derived from an EMBL/GenBank/DDBJ whole genome shotgun (WGS) entry which is preliminary data.</text>
</comment>
<feature type="domain" description="F-box" evidence="2">
    <location>
        <begin position="42"/>
        <end position="95"/>
    </location>
</feature>
<dbReference type="OrthoDB" id="2754196at2759"/>
<proteinExistence type="predicted"/>
<keyword evidence="4" id="KW-1185">Reference proteome</keyword>
<evidence type="ECO:0000313" key="3">
    <source>
        <dbReference type="EMBL" id="GJE90058.1"/>
    </source>
</evidence>
<evidence type="ECO:0000259" key="2">
    <source>
        <dbReference type="PROSITE" id="PS50181"/>
    </source>
</evidence>
<sequence length="564" mass="63630">METTISNLLHLSDADAAVAEARDEVRRAQDRLRSLISYRNTLLPIEALPDEILLEVFNILVHSSFTPSYQWIPVTHVCRRWRTAALGCPVLWTRIHCVFPKSQLLHRLDAFLERSQPCPIDVDLPFNTSWYYEPGFKQVLEQRHRWRNVATLEISPDFMFELQELQVRKLELPLVETLDVHFGNFFAFQNLNEITNPSLPALKRLTSDFIRWPVFKTWMVPTLVHLEVSGHSHLHTATLADWIAALRPLSSLQTLVLRNTFDHISLDEDIAGASPSPILIHLPFLRTLRIVARSQNGLGAGVSLSTHIASPWSTEVKIECQRPLELEVHGCEAPFTTMAVKTGVSISNRPAEDDSAIWVWFSWVDRGLHMKVIDMGPTPERTLLDMQFPAQHDAENRPALEDFVAHVVRGCPSLCNASMLLLVNLGMGRAMWDALKPSPVPQVLIGRKVFPTFLDALEADPGAFMPELDFLTVCTLPRRSRLPIPRPEQKVGQAQRPLLQRLADAFDERRSFGLGPTSVSFGHGKVDNAAPQRDSSHAVQTDNLLHDEEDENQDLSLPALFGTC</sequence>
<dbReference type="Gene3D" id="1.20.1280.50">
    <property type="match status" value="1"/>
</dbReference>
<reference evidence="3 4" key="1">
    <citation type="submission" date="2021-08" db="EMBL/GenBank/DDBJ databases">
        <title>Draft Genome Sequence of Phanerochaete sordida strain YK-624.</title>
        <authorList>
            <person name="Mori T."/>
            <person name="Dohra H."/>
            <person name="Suzuki T."/>
            <person name="Kawagishi H."/>
            <person name="Hirai H."/>
        </authorList>
    </citation>
    <scope>NUCLEOTIDE SEQUENCE [LARGE SCALE GENOMIC DNA]</scope>
    <source>
        <strain evidence="3 4">YK-624</strain>
    </source>
</reference>
<evidence type="ECO:0000313" key="4">
    <source>
        <dbReference type="Proteomes" id="UP000703269"/>
    </source>
</evidence>
<dbReference type="PROSITE" id="PS50181">
    <property type="entry name" value="FBOX"/>
    <property type="match status" value="1"/>
</dbReference>
<name>A0A9P3LD81_9APHY</name>
<dbReference type="AlphaFoldDB" id="A0A9P3LD81"/>
<dbReference type="SUPFAM" id="SSF81383">
    <property type="entry name" value="F-box domain"/>
    <property type="match status" value="1"/>
</dbReference>